<sequence length="85" mass="9073">MQSIHAPFARVPAGAQHPPLEAHGDYDVLLSQVPAGAQHPPLEAALVSHRVQQPVPAGAQHPPLEAPGHREHRFGASRRALNIPL</sequence>
<gene>
    <name evidence="2" type="ORF">CARN4_0497</name>
</gene>
<protein>
    <submittedName>
        <fullName evidence="2">Uncharacterized protein</fullName>
    </submittedName>
</protein>
<dbReference type="EMBL" id="CABO01000014">
    <property type="protein sequence ID" value="CBI01144.1"/>
    <property type="molecule type" value="Genomic_DNA"/>
</dbReference>
<feature type="region of interest" description="Disordered" evidence="1">
    <location>
        <begin position="55"/>
        <end position="85"/>
    </location>
</feature>
<evidence type="ECO:0000313" key="2">
    <source>
        <dbReference type="EMBL" id="CBI01144.1"/>
    </source>
</evidence>
<comment type="caution">
    <text evidence="2">The sequence shown here is derived from an EMBL/GenBank/DDBJ whole genome shotgun (WGS) entry which is preliminary data.</text>
</comment>
<accession>E6Q1T4</accession>
<reference evidence="2" key="1">
    <citation type="submission" date="2009-10" db="EMBL/GenBank/DDBJ databases">
        <title>Diversity of trophic interactions inside an arsenic-rich microbial ecosystem.</title>
        <authorList>
            <person name="Bertin P.N."/>
            <person name="Heinrich-Salmeron A."/>
            <person name="Pelletier E."/>
            <person name="Goulhen-Chollet F."/>
            <person name="Arsene-Ploetze F."/>
            <person name="Gallien S."/>
            <person name="Calteau A."/>
            <person name="Vallenet D."/>
            <person name="Casiot C."/>
            <person name="Chane-Woon-Ming B."/>
            <person name="Giloteaux L."/>
            <person name="Barakat M."/>
            <person name="Bonnefoy V."/>
            <person name="Bruneel O."/>
            <person name="Chandler M."/>
            <person name="Cleiss J."/>
            <person name="Duran R."/>
            <person name="Elbaz-Poulichet F."/>
            <person name="Fonknechten N."/>
            <person name="Lauga B."/>
            <person name="Mornico D."/>
            <person name="Ortet P."/>
            <person name="Schaeffer C."/>
            <person name="Siguier P."/>
            <person name="Alexander Thil Smith A."/>
            <person name="Van Dorsselaer A."/>
            <person name="Weissenbach J."/>
            <person name="Medigue C."/>
            <person name="Le Paslier D."/>
        </authorList>
    </citation>
    <scope>NUCLEOTIDE SEQUENCE</scope>
</reference>
<proteinExistence type="predicted"/>
<evidence type="ECO:0000256" key="1">
    <source>
        <dbReference type="SAM" id="MobiDB-lite"/>
    </source>
</evidence>
<name>E6Q1T4_9ZZZZ</name>
<dbReference type="AlphaFoldDB" id="E6Q1T4"/>
<feature type="region of interest" description="Disordered" evidence="1">
    <location>
        <begin position="1"/>
        <end position="22"/>
    </location>
</feature>
<organism evidence="2">
    <name type="scientific">mine drainage metagenome</name>
    <dbReference type="NCBI Taxonomy" id="410659"/>
    <lineage>
        <taxon>unclassified sequences</taxon>
        <taxon>metagenomes</taxon>
        <taxon>ecological metagenomes</taxon>
    </lineage>
</organism>